<proteinExistence type="inferred from homology"/>
<dbReference type="GO" id="GO:0007264">
    <property type="term" value="P:small GTPase-mediated signal transduction"/>
    <property type="evidence" value="ECO:0007669"/>
    <property type="project" value="InterPro"/>
</dbReference>
<dbReference type="Pfam" id="PF14429">
    <property type="entry name" value="DOCK-C2"/>
    <property type="match status" value="1"/>
</dbReference>
<dbReference type="CDD" id="cd11695">
    <property type="entry name" value="DHR2_DOCK_C"/>
    <property type="match status" value="1"/>
</dbReference>
<dbReference type="InterPro" id="IPR046773">
    <property type="entry name" value="DOCKER_Lobe_C"/>
</dbReference>
<dbReference type="PROSITE" id="PS51650">
    <property type="entry name" value="C2_DOCK"/>
    <property type="match status" value="1"/>
</dbReference>
<evidence type="ECO:0000313" key="7">
    <source>
        <dbReference type="Proteomes" id="UP000887569"/>
    </source>
</evidence>
<dbReference type="InterPro" id="IPR037808">
    <property type="entry name" value="C2_Dock-C"/>
</dbReference>
<evidence type="ECO:0000313" key="8">
    <source>
        <dbReference type="WBParaSite" id="PgR009X_g193_t01"/>
    </source>
</evidence>
<feature type="region of interest" description="Disordered" evidence="4">
    <location>
        <begin position="180"/>
        <end position="236"/>
    </location>
</feature>
<dbReference type="Pfam" id="PF06920">
    <property type="entry name" value="DHR-2_Lobe_A"/>
    <property type="match status" value="1"/>
</dbReference>
<dbReference type="InterPro" id="IPR046769">
    <property type="entry name" value="DOCKER_Lobe_A"/>
</dbReference>
<feature type="compositionally biased region" description="Low complexity" evidence="4">
    <location>
        <begin position="1213"/>
        <end position="1228"/>
    </location>
</feature>
<dbReference type="PANTHER" id="PTHR23317:SF76">
    <property type="entry name" value="LD20667P"/>
    <property type="match status" value="1"/>
</dbReference>
<dbReference type="GO" id="GO:0005085">
    <property type="term" value="F:guanyl-nucleotide exchange factor activity"/>
    <property type="evidence" value="ECO:0007669"/>
    <property type="project" value="UniProtKB-KW"/>
</dbReference>
<keyword evidence="1" id="KW-0597">Phosphoprotein</keyword>
<dbReference type="Gene3D" id="1.20.58.740">
    <property type="match status" value="1"/>
</dbReference>
<comment type="similarity">
    <text evidence="3">Belongs to the DOCK family.</text>
</comment>
<dbReference type="Gene3D" id="2.60.40.150">
    <property type="entry name" value="C2 domain"/>
    <property type="match status" value="1"/>
</dbReference>
<protein>
    <submittedName>
        <fullName evidence="8">C2 DOCK-type domain-containing protein</fullName>
    </submittedName>
</protein>
<dbReference type="PROSITE" id="PS51651">
    <property type="entry name" value="DOCKER"/>
    <property type="match status" value="1"/>
</dbReference>
<feature type="domain" description="DOCKER" evidence="6">
    <location>
        <begin position="1738"/>
        <end position="2192"/>
    </location>
</feature>
<dbReference type="InterPro" id="IPR021816">
    <property type="entry name" value="DOCK_C/D_N"/>
</dbReference>
<dbReference type="InterPro" id="IPR046770">
    <property type="entry name" value="DOCKER_Lobe_B"/>
</dbReference>
<feature type="region of interest" description="Disordered" evidence="4">
    <location>
        <begin position="1182"/>
        <end position="1229"/>
    </location>
</feature>
<feature type="compositionally biased region" description="Polar residues" evidence="4">
    <location>
        <begin position="532"/>
        <end position="544"/>
    </location>
</feature>
<dbReference type="WBParaSite" id="PgR009X_g193_t01">
    <property type="protein sequence ID" value="PgR009X_g193_t01"/>
    <property type="gene ID" value="PgR009X_g193"/>
</dbReference>
<evidence type="ECO:0000256" key="1">
    <source>
        <dbReference type="ARBA" id="ARBA00022553"/>
    </source>
</evidence>
<reference evidence="8" key="1">
    <citation type="submission" date="2022-11" db="UniProtKB">
        <authorList>
            <consortium name="WormBaseParasite"/>
        </authorList>
    </citation>
    <scope>IDENTIFICATION</scope>
</reference>
<keyword evidence="7" id="KW-1185">Reference proteome</keyword>
<dbReference type="Gene3D" id="1.25.40.410">
    <property type="match status" value="1"/>
</dbReference>
<dbReference type="CDD" id="cd08696">
    <property type="entry name" value="C2_Dock-C"/>
    <property type="match status" value="1"/>
</dbReference>
<dbReference type="InterPro" id="IPR043162">
    <property type="entry name" value="DOCK_C_lobe_C"/>
</dbReference>
<dbReference type="Proteomes" id="UP000887569">
    <property type="component" value="Unplaced"/>
</dbReference>
<feature type="region of interest" description="Disordered" evidence="4">
    <location>
        <begin position="517"/>
        <end position="550"/>
    </location>
</feature>
<dbReference type="FunFam" id="1.20.58.740:FF:000002">
    <property type="entry name" value="Dedicator of cytokinesis protein 7"/>
    <property type="match status" value="1"/>
</dbReference>
<dbReference type="FunFam" id="1.25.40.410:FF:000002">
    <property type="entry name" value="Dedicator of cytokinesis protein 7"/>
    <property type="match status" value="1"/>
</dbReference>
<evidence type="ECO:0000256" key="3">
    <source>
        <dbReference type="PROSITE-ProRule" id="PRU00983"/>
    </source>
</evidence>
<feature type="domain" description="C2 DOCK-type" evidence="5">
    <location>
        <begin position="656"/>
        <end position="821"/>
    </location>
</feature>
<dbReference type="InterPro" id="IPR026791">
    <property type="entry name" value="DOCK"/>
</dbReference>
<sequence length="2221" mass="247210">MSFNATSQRAFAMKRNKMTAADVRRHVMTGSLLLHPQAAFSMDTADSTSHMVNLIEVVEPLDVEDILSQRKSSSSIYEHTSTNTSPRRVAEFPVDDVEVRLVHRDQLTVESPFPAALSGVDAVVRDIIRTYNDDFSLVHRRYQQFSSGEAYLRVLMERPVVVQSMQRQIYEVETERTVARSASIADEQGAKRDSYGSHYSSDSMCTVGSSSGGTGRDETTVHPPHQLHSSASDPTVPGVIQRISNAQLDQINEARRQSNRQSSIVNLLPVQPESEVIERRSPAPFPVEHAGQKLLIKVLQLEVEPNFEPIFGSIALYDVKEKRKISENFYFDLNDDWLRAMISKHVGREDEASKCTQAVFSISQSLADVFIVVKLEKVLQACEVADASDPYLKEERNKERLVQTAKAFCDRLGAYRMPLGWIAIDLSKVLCGAHSLEKIEVMAASTMTVTSHQIRGTESTPNSPGPHYDTESIISADRVSCSTSGTFRRIGSGTSSATMLAAVQKCRTPVQRRKMFGVGPQMSAPFDPAPPTSGSDSIDSQGKESNPSSLTLSSLQPLLLDLNSFFRQESERLSDDDLCKMLVESRKGGSKLARLKTFPAKFKLEISGNGIEECPMRLTPELLRVHPYVPGNSSDIVKEIAEFPTKGVYAVNACYRNLLYVYPRFANLSNRSGASRNISLRVELMDAHERPMQLVFGKSSCPDVSAYANTAVCYHNKTPTFYDEIKIALPVDLNDGHHLLFTFYHITCKQNKVGDEVETPIGYSWVPLYKDGRLQTGEFTLPIALERLPTSYGYLSPDVNLPNVKWLDGHKPLFNVSLEAITTVHTQDHHLDTFLFACQSLSSTDKKNPPMSEIDLKNAIRGVIKARPEPMVAFLYVVLDKLLALVVNPPYSVSVSGCCFEVLGHLVKICTVLLDGFCDAHGRSSLLTTYVQYHKIALKESTILPQYVPVRPNREEGATHAPSSPESQHLFDIIKDFERSNCMRAIGESDERGASKKVMHEELALQWVMSGGAAREMAFLNAWFFLELMVKSMAEYLSLSNRLYLPRKLRFGETFIQDLNALSQAMVEEVVKRTSKDPRQSQSINASWAFFLRDCFSLMDRSFVMNLVKQYNRELAAKIVVSSEPCTTTLMLLKLDFVRIISSHEHFVVLNLPLGLTGPYGMVSSHSGGSFHSASPALTVASSGSSEGSGTAASGSIGTTHSSAPQLQPPSPSNSSLSSRASSQAAESHGSVGSAELTAEFRSRHFIIGLALADLAAVLETPNTLLHARAVGLVRNLLSSHEADSRLLDASVKSRVASLYLPLVGIVLDASSQLYDPYARGCPSRGSIGYAIASSFSTGRSFAMETESGIVNDKVMMAIGGLSSSPPCSPPAERARIPLIKPTLSLEITRQLVACLCWAIKNMDRTTLRQWIRELSPNRLLQFLDVLQLAVSCFEFKCCTPAQASSDAASEEIRQKLEEAIIGNNSSAKELLRKKSRGAVDNDGIRWRKEALGKNSWKSNAYSSGCHSSEEQPINEQEIALEASLCTEVSLTVLDTLEILVRVLSVPGSDHLFFVLPSVLRVIMHMLACNQSVHSLENIFASQRALVIKYPDLLFEQETEQCGELCLHLLRHCASRLPAVRSQAAASLYLLMRQSFESGANLSKVKMQITMSLSTLVSTGTRHGDWINEDCLRRSLKTVLTYSETDASTDAQLRSTTFSEQVKDLVFNLHMILSDTVKMKEYTNDFEMLIDLMYRVAKGYQNNPDLRLTWLINMANKHAARENAAEAAECMLHASALAAEYISMRHHEPYLPKGAVAFAEISDNILEESAVSDDVISADEEGICESRHFTENGLVHLVEKTAQFMEKAQMYEMMPLVYKVITPILEQNRDYRRLAQIHNRLSDALSRIEPTVPLIEDIADAWYSPSPSADKRCFGTYFRVGFYGSRFGDLDGAEFIYKEPAITKLSEVSHRLEAFYTDRFGKGVVEVIKDSNIVERSRLELSKAYLQITYVEPYLERWERRRRPTHFERNHKLNRFVYATPFTKDGRSHGDLSDQYKRRTVLTTQYSFPYVKTRLRVINREQTVLTPIEVAIEDVQKKTRELAAATAQDPPDAKMLQMVLQGCIGTTVNQGPVQVANVFLTSVVLDERGKPIDKLQNKLRLCFKDFSKKCADALHKNKQLIQADQQAYQNELQKNYIEFTKRMAPIVGSGPARKLKSLEGHTLRAAHAAALAAELGPVTAV</sequence>
<dbReference type="Pfam" id="PF11878">
    <property type="entry name" value="DOCK_C-D_N"/>
    <property type="match status" value="1"/>
</dbReference>
<evidence type="ECO:0000259" key="5">
    <source>
        <dbReference type="PROSITE" id="PS51650"/>
    </source>
</evidence>
<dbReference type="InterPro" id="IPR043161">
    <property type="entry name" value="DOCK_C_lobe_A"/>
</dbReference>
<evidence type="ECO:0000259" key="6">
    <source>
        <dbReference type="PROSITE" id="PS51651"/>
    </source>
</evidence>
<accession>A0A915AJV8</accession>
<feature type="compositionally biased region" description="Polar residues" evidence="4">
    <location>
        <begin position="197"/>
        <end position="209"/>
    </location>
</feature>
<dbReference type="InterPro" id="IPR027007">
    <property type="entry name" value="C2_DOCK-type_domain"/>
</dbReference>
<feature type="compositionally biased region" description="Low complexity" evidence="4">
    <location>
        <begin position="1182"/>
        <end position="1206"/>
    </location>
</feature>
<evidence type="ECO:0000256" key="4">
    <source>
        <dbReference type="SAM" id="MobiDB-lite"/>
    </source>
</evidence>
<keyword evidence="2" id="KW-0344">Guanine-nucleotide releasing factor</keyword>
<organism evidence="7 8">
    <name type="scientific">Parascaris univalens</name>
    <name type="common">Nematode worm</name>
    <dbReference type="NCBI Taxonomy" id="6257"/>
    <lineage>
        <taxon>Eukaryota</taxon>
        <taxon>Metazoa</taxon>
        <taxon>Ecdysozoa</taxon>
        <taxon>Nematoda</taxon>
        <taxon>Chromadorea</taxon>
        <taxon>Rhabditida</taxon>
        <taxon>Spirurina</taxon>
        <taxon>Ascaridomorpha</taxon>
        <taxon>Ascaridoidea</taxon>
        <taxon>Ascarididae</taxon>
        <taxon>Parascaris</taxon>
    </lineage>
</organism>
<dbReference type="PANTHER" id="PTHR23317">
    <property type="entry name" value="DEDICATOR OF CYTOKINESIS DOCK"/>
    <property type="match status" value="1"/>
</dbReference>
<evidence type="ECO:0000256" key="2">
    <source>
        <dbReference type="ARBA" id="ARBA00022658"/>
    </source>
</evidence>
<dbReference type="InterPro" id="IPR035892">
    <property type="entry name" value="C2_domain_sf"/>
</dbReference>
<dbReference type="Pfam" id="PF20422">
    <property type="entry name" value="DHR-2_Lobe_B"/>
    <property type="match status" value="1"/>
</dbReference>
<dbReference type="Pfam" id="PF20421">
    <property type="entry name" value="DHR-2_Lobe_C"/>
    <property type="match status" value="1"/>
</dbReference>
<name>A0A915AJV8_PARUN</name>
<dbReference type="InterPro" id="IPR027357">
    <property type="entry name" value="DOCKER_dom"/>
</dbReference>